<dbReference type="GO" id="GO:0016020">
    <property type="term" value="C:membrane"/>
    <property type="evidence" value="ECO:0007669"/>
    <property type="project" value="InterPro"/>
</dbReference>
<dbReference type="SUPFAM" id="SSF53062">
    <property type="entry name" value="PTS system fructose IIA component-like"/>
    <property type="match status" value="1"/>
</dbReference>
<dbReference type="InterPro" id="IPR036662">
    <property type="entry name" value="PTS_EIIA_man-typ_sf"/>
</dbReference>
<comment type="subunit">
    <text evidence="5">Homodimer. The dihydroxyacetone kinase complex is composed of a homodimer of DhaM, a homodimer of DhaK and the subunit DhaL.</text>
</comment>
<dbReference type="InterPro" id="IPR004701">
    <property type="entry name" value="PTS_EIIA_man-typ"/>
</dbReference>
<evidence type="ECO:0000256" key="5">
    <source>
        <dbReference type="ARBA" id="ARBA00046577"/>
    </source>
</evidence>
<reference evidence="7 8" key="1">
    <citation type="submission" date="2017-06" db="EMBL/GenBank/DDBJ databases">
        <title>Genome sequencing of Fusobacterium nucleatum subsp. polymorphum KCOM 1275 (=ChDC F310).</title>
        <authorList>
            <person name="Kook J.-K."/>
            <person name="Park S.-N."/>
            <person name="Lim Y.K."/>
            <person name="Roh H."/>
        </authorList>
    </citation>
    <scope>NUCLEOTIDE SEQUENCE [LARGE SCALE GENOMIC DNA]</scope>
    <source>
        <strain evidence="7 8">KCOM 1275</strain>
    </source>
</reference>
<comment type="catalytic activity">
    <reaction evidence="1">
        <text>dihydroxyacetone + phosphoenolpyruvate = dihydroxyacetone phosphate + pyruvate</text>
        <dbReference type="Rhea" id="RHEA:18381"/>
        <dbReference type="ChEBI" id="CHEBI:15361"/>
        <dbReference type="ChEBI" id="CHEBI:16016"/>
        <dbReference type="ChEBI" id="CHEBI:57642"/>
        <dbReference type="ChEBI" id="CHEBI:58702"/>
        <dbReference type="EC" id="2.7.1.121"/>
    </reaction>
</comment>
<proteinExistence type="predicted"/>
<dbReference type="PANTHER" id="PTHR38594:SF1">
    <property type="entry name" value="PEP-DEPENDENT DIHYDROXYACETONE KINASE, PHOSPHORYL DONOR SUBUNIT DHAM"/>
    <property type="match status" value="1"/>
</dbReference>
<dbReference type="AlphaFoldDB" id="A0A241Q3K9"/>
<dbReference type="PROSITE" id="PS51096">
    <property type="entry name" value="PTS_EIIA_TYPE_4"/>
    <property type="match status" value="1"/>
</dbReference>
<dbReference type="Proteomes" id="UP000197638">
    <property type="component" value="Chromosome"/>
</dbReference>
<evidence type="ECO:0000256" key="4">
    <source>
        <dbReference type="ARBA" id="ARBA00022679"/>
    </source>
</evidence>
<protein>
    <recommendedName>
        <fullName evidence="3">phosphoenolpyruvate--glycerone phosphotransferase</fullName>
        <ecNumber evidence="3">2.7.1.121</ecNumber>
    </recommendedName>
</protein>
<evidence type="ECO:0000259" key="6">
    <source>
        <dbReference type="PROSITE" id="PS51096"/>
    </source>
</evidence>
<gene>
    <name evidence="7" type="ORF">CBG61_10710</name>
</gene>
<dbReference type="InterPro" id="IPR039643">
    <property type="entry name" value="DhaM"/>
</dbReference>
<evidence type="ECO:0000256" key="2">
    <source>
        <dbReference type="ARBA" id="ARBA00002788"/>
    </source>
</evidence>
<sequence length="136" mass="14697">MFMVGFVVVSHSKELAEAAIHLANEMKRYDFPLINGSGTDGDFLGSNPLTIKEAILKAKTDKGVLIFVDIGSSVLNTQVAIDFLKDEGVNIENIKIADAPLVEGLIAGVAVNDEKADIKSVLDELNELKTFSKLTY</sequence>
<dbReference type="GO" id="GO:0009401">
    <property type="term" value="P:phosphoenolpyruvate-dependent sugar phosphotransferase system"/>
    <property type="evidence" value="ECO:0007669"/>
    <property type="project" value="InterPro"/>
</dbReference>
<dbReference type="GO" id="GO:0019563">
    <property type="term" value="P:glycerol catabolic process"/>
    <property type="evidence" value="ECO:0007669"/>
    <property type="project" value="InterPro"/>
</dbReference>
<dbReference type="Gene3D" id="3.40.50.510">
    <property type="entry name" value="Phosphotransferase system, mannose-type IIA component"/>
    <property type="match status" value="1"/>
</dbReference>
<feature type="domain" description="PTS EIIA type-4" evidence="6">
    <location>
        <begin position="3"/>
        <end position="136"/>
    </location>
</feature>
<keyword evidence="4" id="KW-0808">Transferase</keyword>
<evidence type="ECO:0000313" key="7">
    <source>
        <dbReference type="EMBL" id="ASG29308.1"/>
    </source>
</evidence>
<comment type="function">
    <text evidence="2">Component of the dihydroxyacetone kinase complex, which is responsible for the phosphoenolpyruvate (PEP)-dependent phosphorylation of dihydroxyacetone. DhaM serves as the phosphoryl donor. Is phosphorylated by phosphoenolpyruvate in an EI- and HPr-dependent reaction, and a phosphorelay system on histidine residues finally leads to phosphoryl transfer to DhaL and dihydroxyacetone.</text>
</comment>
<evidence type="ECO:0000313" key="8">
    <source>
        <dbReference type="Proteomes" id="UP000197638"/>
    </source>
</evidence>
<evidence type="ECO:0000256" key="3">
    <source>
        <dbReference type="ARBA" id="ARBA00012095"/>
    </source>
</evidence>
<dbReference type="EMBL" id="CP022123">
    <property type="protein sequence ID" value="ASG29308.1"/>
    <property type="molecule type" value="Genomic_DNA"/>
</dbReference>
<dbReference type="GO" id="GO:0047324">
    <property type="term" value="F:phosphoenolpyruvate-glycerone phosphotransferase activity"/>
    <property type="evidence" value="ECO:0007669"/>
    <property type="project" value="UniProtKB-EC"/>
</dbReference>
<name>A0A241Q3K9_FUSNP</name>
<dbReference type="PANTHER" id="PTHR38594">
    <property type="entry name" value="PEP-DEPENDENT DIHYDROXYACETONE KINASE, PHOSPHORYL DONOR SUBUNIT DHAM"/>
    <property type="match status" value="1"/>
</dbReference>
<dbReference type="Pfam" id="PF03610">
    <property type="entry name" value="EIIA-man"/>
    <property type="match status" value="1"/>
</dbReference>
<accession>A0A241Q3K9</accession>
<dbReference type="InterPro" id="IPR012844">
    <property type="entry name" value="DhaM_N"/>
</dbReference>
<evidence type="ECO:0000256" key="1">
    <source>
        <dbReference type="ARBA" id="ARBA00001113"/>
    </source>
</evidence>
<dbReference type="EC" id="2.7.1.121" evidence="3"/>
<organism evidence="7 8">
    <name type="scientific">Fusobacterium nucleatum subsp. polymorphum</name>
    <name type="common">Fusobacterium polymorphum</name>
    <dbReference type="NCBI Taxonomy" id="76857"/>
    <lineage>
        <taxon>Bacteria</taxon>
        <taxon>Fusobacteriati</taxon>
        <taxon>Fusobacteriota</taxon>
        <taxon>Fusobacteriia</taxon>
        <taxon>Fusobacteriales</taxon>
        <taxon>Fusobacteriaceae</taxon>
        <taxon>Fusobacterium</taxon>
    </lineage>
</organism>
<dbReference type="NCBIfam" id="TIGR02364">
    <property type="entry name" value="dha_pts"/>
    <property type="match status" value="1"/>
</dbReference>